<evidence type="ECO:0000256" key="2">
    <source>
        <dbReference type="SAM" id="MobiDB-lite"/>
    </source>
</evidence>
<keyword evidence="5" id="KW-1185">Reference proteome</keyword>
<evidence type="ECO:0000256" key="1">
    <source>
        <dbReference type="ARBA" id="ARBA00007659"/>
    </source>
</evidence>
<dbReference type="SUPFAM" id="SSF69340">
    <property type="entry name" value="C-terminal domain of adenylylcyclase associated protein"/>
    <property type="match status" value="1"/>
</dbReference>
<dbReference type="GO" id="GO:0003779">
    <property type="term" value="F:actin binding"/>
    <property type="evidence" value="ECO:0007669"/>
    <property type="project" value="InterPro"/>
</dbReference>
<dbReference type="Pfam" id="PF08603">
    <property type="entry name" value="CAP_C"/>
    <property type="match status" value="1"/>
</dbReference>
<dbReference type="SUPFAM" id="SSF49562">
    <property type="entry name" value="C2 domain (Calcium/lipid-binding domain, CaLB)"/>
    <property type="match status" value="1"/>
</dbReference>
<reference evidence="5" key="2">
    <citation type="submission" date="2009-11" db="EMBL/GenBank/DDBJ databases">
        <title>The Genome Sequence of Allomyces macrogynus strain ATCC 38327.</title>
        <authorList>
            <consortium name="The Broad Institute Genome Sequencing Platform"/>
            <person name="Russ C."/>
            <person name="Cuomo C."/>
            <person name="Shea T."/>
            <person name="Young S.K."/>
            <person name="Zeng Q."/>
            <person name="Koehrsen M."/>
            <person name="Haas B."/>
            <person name="Borodovsky M."/>
            <person name="Guigo R."/>
            <person name="Alvarado L."/>
            <person name="Berlin A."/>
            <person name="Borenstein D."/>
            <person name="Chen Z."/>
            <person name="Engels R."/>
            <person name="Freedman E."/>
            <person name="Gellesch M."/>
            <person name="Goldberg J."/>
            <person name="Griggs A."/>
            <person name="Gujja S."/>
            <person name="Heiman D."/>
            <person name="Hepburn T."/>
            <person name="Howarth C."/>
            <person name="Jen D."/>
            <person name="Larson L."/>
            <person name="Lewis B."/>
            <person name="Mehta T."/>
            <person name="Park D."/>
            <person name="Pearson M."/>
            <person name="Roberts A."/>
            <person name="Saif S."/>
            <person name="Shenoy N."/>
            <person name="Sisk P."/>
            <person name="Stolte C."/>
            <person name="Sykes S."/>
            <person name="Walk T."/>
            <person name="White J."/>
            <person name="Yandava C."/>
            <person name="Burger G."/>
            <person name="Gray M.W."/>
            <person name="Holland P.W.H."/>
            <person name="King N."/>
            <person name="Lang F.B.F."/>
            <person name="Roger A.J."/>
            <person name="Ruiz-Trillo I."/>
            <person name="Lander E."/>
            <person name="Nusbaum C."/>
        </authorList>
    </citation>
    <scope>NUCLEOTIDE SEQUENCE [LARGE SCALE GENOMIC DNA]</scope>
    <source>
        <strain evidence="5">ATCC 38327</strain>
    </source>
</reference>
<dbReference type="GO" id="GO:0007015">
    <property type="term" value="P:actin filament organization"/>
    <property type="evidence" value="ECO:0007669"/>
    <property type="project" value="TreeGrafter"/>
</dbReference>
<dbReference type="GO" id="GO:0005737">
    <property type="term" value="C:cytoplasm"/>
    <property type="evidence" value="ECO:0007669"/>
    <property type="project" value="TreeGrafter"/>
</dbReference>
<feature type="domain" description="C2" evidence="3">
    <location>
        <begin position="1"/>
        <end position="121"/>
    </location>
</feature>
<dbReference type="OrthoDB" id="270970at2759"/>
<protein>
    <recommendedName>
        <fullName evidence="3">C2 domain-containing protein</fullName>
    </recommendedName>
</protein>
<proteinExistence type="inferred from homology"/>
<sequence length="260" mass="28338">MASNPAAAGRGKLHVLVERARELRNVEMIMKKMDVFVRVKFANSDAVTPVAKGMHKTPTWANPSPFEFSVRGQAGGGSAAPVLWVEALDKNYHNDALIGAGTLNVAAMLDKASTKEAPAFYEWVQLASAQGTSAGEVLLKVWFVPDAAPVVQQNVGVPTYQPGGVLPSRPPMHHGRPQPQQQQQQQQQFPATQEGSKWIVEYYDGVHDLAIEDTNLKTVVYMYGCTNTTLQVKGKINSIAIGRFLASLTRNLCAEYAPNH</sequence>
<reference evidence="4 5" key="1">
    <citation type="submission" date="2009-11" db="EMBL/GenBank/DDBJ databases">
        <title>Annotation of Allomyces macrogynus ATCC 38327.</title>
        <authorList>
            <consortium name="The Broad Institute Genome Sequencing Platform"/>
            <person name="Russ C."/>
            <person name="Cuomo C."/>
            <person name="Burger G."/>
            <person name="Gray M.W."/>
            <person name="Holland P.W.H."/>
            <person name="King N."/>
            <person name="Lang F.B.F."/>
            <person name="Roger A.J."/>
            <person name="Ruiz-Trillo I."/>
            <person name="Young S.K."/>
            <person name="Zeng Q."/>
            <person name="Gargeya S."/>
            <person name="Fitzgerald M."/>
            <person name="Haas B."/>
            <person name="Abouelleil A."/>
            <person name="Alvarado L."/>
            <person name="Arachchi H.M."/>
            <person name="Berlin A."/>
            <person name="Chapman S.B."/>
            <person name="Gearin G."/>
            <person name="Goldberg J."/>
            <person name="Griggs A."/>
            <person name="Gujja S."/>
            <person name="Hansen M."/>
            <person name="Heiman D."/>
            <person name="Howarth C."/>
            <person name="Larimer J."/>
            <person name="Lui A."/>
            <person name="MacDonald P.J.P."/>
            <person name="McCowen C."/>
            <person name="Montmayeur A."/>
            <person name="Murphy C."/>
            <person name="Neiman D."/>
            <person name="Pearson M."/>
            <person name="Priest M."/>
            <person name="Roberts A."/>
            <person name="Saif S."/>
            <person name="Shea T."/>
            <person name="Sisk P."/>
            <person name="Stolte C."/>
            <person name="Sykes S."/>
            <person name="Wortman J."/>
            <person name="Nusbaum C."/>
            <person name="Birren B."/>
        </authorList>
    </citation>
    <scope>NUCLEOTIDE SEQUENCE [LARGE SCALE GENOMIC DNA]</scope>
    <source>
        <strain evidence="4 5">ATCC 38327</strain>
    </source>
</reference>
<accession>A0A0L0T6L7</accession>
<feature type="region of interest" description="Disordered" evidence="2">
    <location>
        <begin position="159"/>
        <end position="190"/>
    </location>
</feature>
<evidence type="ECO:0000313" key="4">
    <source>
        <dbReference type="EMBL" id="KNE70387.1"/>
    </source>
</evidence>
<dbReference type="GO" id="GO:0000902">
    <property type="term" value="P:cell morphogenesis"/>
    <property type="evidence" value="ECO:0007669"/>
    <property type="project" value="TreeGrafter"/>
</dbReference>
<dbReference type="InterPro" id="IPR016098">
    <property type="entry name" value="CAP/MinC_C"/>
</dbReference>
<dbReference type="eggNOG" id="KOG2675">
    <property type="taxonomic scope" value="Eukaryota"/>
</dbReference>
<name>A0A0L0T6L7_ALLM3</name>
<organism evidence="4 5">
    <name type="scientific">Allomyces macrogynus (strain ATCC 38327)</name>
    <name type="common">Allomyces javanicus var. macrogynus</name>
    <dbReference type="NCBI Taxonomy" id="578462"/>
    <lineage>
        <taxon>Eukaryota</taxon>
        <taxon>Fungi</taxon>
        <taxon>Fungi incertae sedis</taxon>
        <taxon>Blastocladiomycota</taxon>
        <taxon>Blastocladiomycetes</taxon>
        <taxon>Blastocladiales</taxon>
        <taxon>Blastocladiaceae</taxon>
        <taxon>Allomyces</taxon>
    </lineage>
</organism>
<dbReference type="InterPro" id="IPR035892">
    <property type="entry name" value="C2_domain_sf"/>
</dbReference>
<dbReference type="PANTHER" id="PTHR10652:SF2">
    <property type="entry name" value="ADENYLYL CYCLASE-ASSOCIATED PROTEIN 2"/>
    <property type="match status" value="1"/>
</dbReference>
<dbReference type="AlphaFoldDB" id="A0A0L0T6L7"/>
<dbReference type="PROSITE" id="PS50004">
    <property type="entry name" value="C2"/>
    <property type="match status" value="1"/>
</dbReference>
<dbReference type="Proteomes" id="UP000054350">
    <property type="component" value="Unassembled WGS sequence"/>
</dbReference>
<dbReference type="STRING" id="578462.A0A0L0T6L7"/>
<dbReference type="InterPro" id="IPR036223">
    <property type="entry name" value="CAP_C_sf"/>
</dbReference>
<evidence type="ECO:0000313" key="5">
    <source>
        <dbReference type="Proteomes" id="UP000054350"/>
    </source>
</evidence>
<dbReference type="EMBL" id="GG745365">
    <property type="protein sequence ID" value="KNE70387.1"/>
    <property type="molecule type" value="Genomic_DNA"/>
</dbReference>
<dbReference type="VEuPathDB" id="FungiDB:AMAG_14526"/>
<dbReference type="GO" id="GO:0019933">
    <property type="term" value="P:cAMP-mediated signaling"/>
    <property type="evidence" value="ECO:0007669"/>
    <property type="project" value="TreeGrafter"/>
</dbReference>
<dbReference type="PANTHER" id="PTHR10652">
    <property type="entry name" value="ADENYLYL CYCLASE-ASSOCIATED PROTEIN"/>
    <property type="match status" value="1"/>
</dbReference>
<comment type="similarity">
    <text evidence="1">Belongs to the CAP family.</text>
</comment>
<dbReference type="InterPro" id="IPR000008">
    <property type="entry name" value="C2_dom"/>
</dbReference>
<dbReference type="InterPro" id="IPR001837">
    <property type="entry name" value="Adenylate_cyclase-assoc_CAP"/>
</dbReference>
<evidence type="ECO:0000259" key="3">
    <source>
        <dbReference type="PROSITE" id="PS50004"/>
    </source>
</evidence>
<feature type="compositionally biased region" description="Low complexity" evidence="2">
    <location>
        <begin position="177"/>
        <end position="188"/>
    </location>
</feature>
<dbReference type="Gene3D" id="2.60.40.150">
    <property type="entry name" value="C2 domain"/>
    <property type="match status" value="1"/>
</dbReference>
<gene>
    <name evidence="4" type="ORF">AMAG_14526</name>
</gene>
<dbReference type="GO" id="GO:0008179">
    <property type="term" value="F:adenylate cyclase binding"/>
    <property type="evidence" value="ECO:0007669"/>
    <property type="project" value="TreeGrafter"/>
</dbReference>
<dbReference type="InterPro" id="IPR013912">
    <property type="entry name" value="Adenylate_cyclase-assoc_CAP_C"/>
</dbReference>
<dbReference type="Gene3D" id="2.160.20.70">
    <property type="match status" value="1"/>
</dbReference>